<dbReference type="CDD" id="cd06170">
    <property type="entry name" value="LuxR_C_like"/>
    <property type="match status" value="1"/>
</dbReference>
<feature type="transmembrane region" description="Helical" evidence="4">
    <location>
        <begin position="363"/>
        <end position="383"/>
    </location>
</feature>
<dbReference type="InterPro" id="IPR036388">
    <property type="entry name" value="WH-like_DNA-bd_sf"/>
</dbReference>
<proteinExistence type="predicted"/>
<feature type="transmembrane region" description="Helical" evidence="4">
    <location>
        <begin position="247"/>
        <end position="266"/>
    </location>
</feature>
<dbReference type="Gene3D" id="1.10.10.10">
    <property type="entry name" value="Winged helix-like DNA-binding domain superfamily/Winged helix DNA-binding domain"/>
    <property type="match status" value="1"/>
</dbReference>
<keyword evidence="4" id="KW-1133">Transmembrane helix</keyword>
<dbReference type="Proteomes" id="UP000253805">
    <property type="component" value="Unassembled WGS sequence"/>
</dbReference>
<feature type="transmembrane region" description="Helical" evidence="4">
    <location>
        <begin position="338"/>
        <end position="357"/>
    </location>
</feature>
<gene>
    <name evidence="6" type="ORF">C1850_06980</name>
</gene>
<evidence type="ECO:0000313" key="7">
    <source>
        <dbReference type="Proteomes" id="UP000253805"/>
    </source>
</evidence>
<feature type="transmembrane region" description="Helical" evidence="4">
    <location>
        <begin position="89"/>
        <end position="107"/>
    </location>
</feature>
<dbReference type="AlphaFoldDB" id="A0A369NXY4"/>
<feature type="transmembrane region" description="Helical" evidence="4">
    <location>
        <begin position="30"/>
        <end position="49"/>
    </location>
</feature>
<accession>A0A369NXY4</accession>
<keyword evidence="4" id="KW-0812">Transmembrane</keyword>
<dbReference type="InterPro" id="IPR000792">
    <property type="entry name" value="Tscrpt_reg_LuxR_C"/>
</dbReference>
<organism evidence="6 7">
    <name type="scientific">Adlercreutzia equolifaciens subsp. celatus</name>
    <dbReference type="NCBI Taxonomy" id="394340"/>
    <lineage>
        <taxon>Bacteria</taxon>
        <taxon>Bacillati</taxon>
        <taxon>Actinomycetota</taxon>
        <taxon>Coriobacteriia</taxon>
        <taxon>Eggerthellales</taxon>
        <taxon>Eggerthellaceae</taxon>
        <taxon>Adlercreutzia</taxon>
    </lineage>
</organism>
<evidence type="ECO:0000256" key="1">
    <source>
        <dbReference type="ARBA" id="ARBA00023015"/>
    </source>
</evidence>
<feature type="transmembrane region" description="Helical" evidence="4">
    <location>
        <begin position="299"/>
        <end position="326"/>
    </location>
</feature>
<dbReference type="PRINTS" id="PR00038">
    <property type="entry name" value="HTHLUXR"/>
</dbReference>
<feature type="transmembrane region" description="Helical" evidence="4">
    <location>
        <begin position="147"/>
        <end position="164"/>
    </location>
</feature>
<feature type="domain" description="HTH luxR-type" evidence="5">
    <location>
        <begin position="449"/>
        <end position="514"/>
    </location>
</feature>
<evidence type="ECO:0000313" key="6">
    <source>
        <dbReference type="EMBL" id="RDC43956.1"/>
    </source>
</evidence>
<dbReference type="PROSITE" id="PS50043">
    <property type="entry name" value="HTH_LUXR_2"/>
    <property type="match status" value="1"/>
</dbReference>
<dbReference type="PANTHER" id="PTHR44688">
    <property type="entry name" value="DNA-BINDING TRANSCRIPTIONAL ACTIVATOR DEVR_DOSR"/>
    <property type="match status" value="1"/>
</dbReference>
<keyword evidence="3" id="KW-0804">Transcription</keyword>
<dbReference type="PANTHER" id="PTHR44688:SF16">
    <property type="entry name" value="DNA-BINDING TRANSCRIPTIONAL ACTIVATOR DEVR_DOSR"/>
    <property type="match status" value="1"/>
</dbReference>
<dbReference type="GO" id="GO:0003677">
    <property type="term" value="F:DNA binding"/>
    <property type="evidence" value="ECO:0007669"/>
    <property type="project" value="UniProtKB-KW"/>
</dbReference>
<evidence type="ECO:0000256" key="4">
    <source>
        <dbReference type="SAM" id="Phobius"/>
    </source>
</evidence>
<dbReference type="Pfam" id="PF00196">
    <property type="entry name" value="GerE"/>
    <property type="match status" value="1"/>
</dbReference>
<feature type="transmembrane region" description="Helical" evidence="4">
    <location>
        <begin position="61"/>
        <end position="77"/>
    </location>
</feature>
<feature type="transmembrane region" description="Helical" evidence="4">
    <location>
        <begin position="113"/>
        <end position="135"/>
    </location>
</feature>
<sequence length="526" mass="55819">MNCWKLKGRRAVFAWVQSLDSFFRQARLRYLGLGLLIAWVYGSWFSNGIFAPDSARGVDTLRISLAASAVGLLVLAFRPRRRAPLAPGFVLAASAVVSATTLLFFVMPDGLLLLFTSAVGGLASAVLWIAWGELFCQVDLEVTEASIPSSLAVFVAAVLLIYLIPAPVSGIVAALLPLASSLMLLLCKNDQPEGFAFPEPIEPFSGVLPSLVKLAFCSMVCSIATGCVVTSASPESLVALGMDDRGILFYIAGGVVAGLIAVFAIAHTSRMSFSFLYEWAIPLIVFSLSLRALDDPACNVLASVLACAAALYVEVLFFAIFARITAKGFCLPSETFGIFRAMVQLGFLAGAILGASVSPRFGLPLYLALVCLCVVMLPLFLHLQKRFESPGMLGVAGALGPVAAEIGAGVRLGSEVTSREGLAGSVVAQEAGKGTCAAPIAEPVDYVAAMAEAFKLSPRETEVLRYLGRGRSVPYMREVMTLSKSTIETHIKHIYAKTDVHSKQELIDLIESYQEGTGEAAPVSVS</sequence>
<reference evidence="6 7" key="1">
    <citation type="journal article" date="2018" name="Elife">
        <title>Discovery and characterization of a prevalent human gut bacterial enzyme sufficient for the inactivation of a family of plant toxins.</title>
        <authorList>
            <person name="Koppel N."/>
            <person name="Bisanz J.E."/>
            <person name="Pandelia M.E."/>
            <person name="Turnbaugh P.J."/>
            <person name="Balskus E.P."/>
        </authorList>
    </citation>
    <scope>NUCLEOTIDE SEQUENCE [LARGE SCALE GENOMIC DNA]</scope>
    <source>
        <strain evidence="6 7">OB21 GAM 11</strain>
    </source>
</reference>
<dbReference type="SUPFAM" id="SSF46894">
    <property type="entry name" value="C-terminal effector domain of the bipartite response regulators"/>
    <property type="match status" value="1"/>
</dbReference>
<protein>
    <recommendedName>
        <fullName evidence="5">HTH luxR-type domain-containing protein</fullName>
    </recommendedName>
</protein>
<keyword evidence="4" id="KW-0472">Membrane</keyword>
<dbReference type="InterPro" id="IPR016032">
    <property type="entry name" value="Sig_transdc_resp-reg_C-effctor"/>
</dbReference>
<evidence type="ECO:0000259" key="5">
    <source>
        <dbReference type="PROSITE" id="PS50043"/>
    </source>
</evidence>
<keyword evidence="1" id="KW-0805">Transcription regulation</keyword>
<comment type="caution">
    <text evidence="6">The sequence shown here is derived from an EMBL/GenBank/DDBJ whole genome shotgun (WGS) entry which is preliminary data.</text>
</comment>
<evidence type="ECO:0000256" key="2">
    <source>
        <dbReference type="ARBA" id="ARBA00023125"/>
    </source>
</evidence>
<dbReference type="SMART" id="SM00421">
    <property type="entry name" value="HTH_LUXR"/>
    <property type="match status" value="1"/>
</dbReference>
<keyword evidence="2" id="KW-0238">DNA-binding</keyword>
<evidence type="ECO:0000256" key="3">
    <source>
        <dbReference type="ARBA" id="ARBA00023163"/>
    </source>
</evidence>
<name>A0A369NXY4_9ACTN</name>
<dbReference type="GO" id="GO:0006355">
    <property type="term" value="P:regulation of DNA-templated transcription"/>
    <property type="evidence" value="ECO:0007669"/>
    <property type="project" value="InterPro"/>
</dbReference>
<dbReference type="EMBL" id="PPUT01000016">
    <property type="protein sequence ID" value="RDC43956.1"/>
    <property type="molecule type" value="Genomic_DNA"/>
</dbReference>
<feature type="transmembrane region" description="Helical" evidence="4">
    <location>
        <begin position="273"/>
        <end position="293"/>
    </location>
</feature>